<evidence type="ECO:0000313" key="7">
    <source>
        <dbReference type="Proteomes" id="UP000298588"/>
    </source>
</evidence>
<dbReference type="Pfam" id="PF13458">
    <property type="entry name" value="Peripla_BP_6"/>
    <property type="match status" value="1"/>
</dbReference>
<evidence type="ECO:0000313" key="6">
    <source>
        <dbReference type="EMBL" id="QCK84626.1"/>
    </source>
</evidence>
<accession>A0A4D7QGP0</accession>
<feature type="chain" id="PRO_5020319485" evidence="4">
    <location>
        <begin position="28"/>
        <end position="404"/>
    </location>
</feature>
<dbReference type="GO" id="GO:0006865">
    <property type="term" value="P:amino acid transport"/>
    <property type="evidence" value="ECO:0007669"/>
    <property type="project" value="UniProtKB-KW"/>
</dbReference>
<protein>
    <submittedName>
        <fullName evidence="6">ABC transporter permease</fullName>
    </submittedName>
</protein>
<dbReference type="Proteomes" id="UP000298588">
    <property type="component" value="Chromosome"/>
</dbReference>
<dbReference type="PANTHER" id="PTHR30483:SF6">
    <property type="entry name" value="PERIPLASMIC BINDING PROTEIN OF ABC TRANSPORTER FOR NATURAL AMINO ACIDS"/>
    <property type="match status" value="1"/>
</dbReference>
<feature type="domain" description="Leucine-binding protein" evidence="5">
    <location>
        <begin position="32"/>
        <end position="377"/>
    </location>
</feature>
<dbReference type="EMBL" id="CP039865">
    <property type="protein sequence ID" value="QCK84626.1"/>
    <property type="molecule type" value="Genomic_DNA"/>
</dbReference>
<dbReference type="PANTHER" id="PTHR30483">
    <property type="entry name" value="LEUCINE-SPECIFIC-BINDING PROTEIN"/>
    <property type="match status" value="1"/>
</dbReference>
<dbReference type="SUPFAM" id="SSF53822">
    <property type="entry name" value="Periplasmic binding protein-like I"/>
    <property type="match status" value="1"/>
</dbReference>
<evidence type="ECO:0000256" key="3">
    <source>
        <dbReference type="ARBA" id="ARBA00022970"/>
    </source>
</evidence>
<dbReference type="AlphaFoldDB" id="A0A4D7QGP0"/>
<keyword evidence="2 4" id="KW-0732">Signal</keyword>
<dbReference type="OrthoDB" id="9794229at2"/>
<keyword evidence="7" id="KW-1185">Reference proteome</keyword>
<gene>
    <name evidence="6" type="ORF">E8L99_01900</name>
</gene>
<dbReference type="InterPro" id="IPR028081">
    <property type="entry name" value="Leu-bd"/>
</dbReference>
<dbReference type="InterPro" id="IPR051010">
    <property type="entry name" value="BCAA_transport"/>
</dbReference>
<sequence>MQMMKAAAAAFALASAALVGPIGEAQAQTRDVKICLIAGRTGPLEAYAKQTENGFMMGLEFLTRGTMQVGNMRLSVIVKDDQLRPDRGKALLEECYGDDKADIAVGTTGSPVALAMLPVAEEHKRILIVEPAVADSITGERWNRYIFRTGRSSYQDALAAAASVPENEDVFIGMLGLDTAFGRDGVAAYKAALAAIRPRAKIVAEEYAAGNTADFSPFAERLFGALRDRPGKRVIGFIWAGAHPMAKFVDMRPERFNIALAPGGNILPAMNAWKAFAGTEGGIYYYYGFPQNPLNDWLKAEYQKRYNAPPDFFVAGGFAAAAAVVAGLEKAGSPDTEKLITALEGLTFQTPKGPMTFRREDHQALQDMYHFRIRPNGRDNDMLDLVRTIPAAEMPLPITARRTN</sequence>
<dbReference type="KEGG" id="paqt:E8L99_01900"/>
<evidence type="ECO:0000256" key="2">
    <source>
        <dbReference type="ARBA" id="ARBA00022729"/>
    </source>
</evidence>
<keyword evidence="3" id="KW-0029">Amino-acid transport</keyword>
<dbReference type="Gene3D" id="3.40.50.2300">
    <property type="match status" value="2"/>
</dbReference>
<evidence type="ECO:0000259" key="5">
    <source>
        <dbReference type="Pfam" id="PF13458"/>
    </source>
</evidence>
<evidence type="ECO:0000256" key="4">
    <source>
        <dbReference type="SAM" id="SignalP"/>
    </source>
</evidence>
<proteinExistence type="inferred from homology"/>
<keyword evidence="3" id="KW-0813">Transport</keyword>
<dbReference type="CDD" id="cd06328">
    <property type="entry name" value="PBP1_SBP-like"/>
    <property type="match status" value="1"/>
</dbReference>
<comment type="similarity">
    <text evidence="1">Belongs to the leucine-binding protein family.</text>
</comment>
<organism evidence="6 7">
    <name type="scientific">Phreatobacter aquaticus</name>
    <dbReference type="NCBI Taxonomy" id="2570229"/>
    <lineage>
        <taxon>Bacteria</taxon>
        <taxon>Pseudomonadati</taxon>
        <taxon>Pseudomonadota</taxon>
        <taxon>Alphaproteobacteria</taxon>
        <taxon>Hyphomicrobiales</taxon>
        <taxon>Phreatobacteraceae</taxon>
        <taxon>Phreatobacter</taxon>
    </lineage>
</organism>
<name>A0A4D7QGP0_9HYPH</name>
<evidence type="ECO:0000256" key="1">
    <source>
        <dbReference type="ARBA" id="ARBA00010062"/>
    </source>
</evidence>
<feature type="signal peptide" evidence="4">
    <location>
        <begin position="1"/>
        <end position="27"/>
    </location>
</feature>
<reference evidence="6 7" key="1">
    <citation type="submission" date="2019-04" db="EMBL/GenBank/DDBJ databases">
        <title>Phreatobacter aquaticus sp. nov.</title>
        <authorList>
            <person name="Choi A."/>
            <person name="Baek K."/>
        </authorList>
    </citation>
    <scope>NUCLEOTIDE SEQUENCE [LARGE SCALE GENOMIC DNA]</scope>
    <source>
        <strain evidence="6 7">NMCR1094</strain>
    </source>
</reference>
<dbReference type="InterPro" id="IPR028082">
    <property type="entry name" value="Peripla_BP_I"/>
</dbReference>